<feature type="transmembrane region" description="Helical" evidence="7">
    <location>
        <begin position="235"/>
        <end position="257"/>
    </location>
</feature>
<feature type="transmembrane region" description="Helical" evidence="7">
    <location>
        <begin position="147"/>
        <end position="167"/>
    </location>
</feature>
<feature type="transmembrane region" description="Helical" evidence="7">
    <location>
        <begin position="263"/>
        <end position="282"/>
    </location>
</feature>
<feature type="transmembrane region" description="Helical" evidence="7">
    <location>
        <begin position="397"/>
        <end position="418"/>
    </location>
</feature>
<evidence type="ECO:0000259" key="8">
    <source>
        <dbReference type="Pfam" id="PF19053"/>
    </source>
</evidence>
<proteinExistence type="inferred from homology"/>
<protein>
    <submittedName>
        <fullName evidence="9">Type VII secretion integral membrane protein EccD</fullName>
    </submittedName>
</protein>
<dbReference type="Gene3D" id="3.10.20.90">
    <property type="entry name" value="Phosphatidylinositol 3-kinase Catalytic Subunit, Chain A, domain 1"/>
    <property type="match status" value="1"/>
</dbReference>
<feature type="transmembrane region" description="Helical" evidence="7">
    <location>
        <begin position="372"/>
        <end position="391"/>
    </location>
</feature>
<keyword evidence="10" id="KW-1185">Reference proteome</keyword>
<accession>A0ABS3RDH7</accession>
<dbReference type="Proteomes" id="UP000666915">
    <property type="component" value="Unassembled WGS sequence"/>
</dbReference>
<keyword evidence="5 7" id="KW-1133">Transmembrane helix</keyword>
<dbReference type="Pfam" id="PF08817">
    <property type="entry name" value="YukD"/>
    <property type="match status" value="1"/>
</dbReference>
<dbReference type="Pfam" id="PF19053">
    <property type="entry name" value="EccD"/>
    <property type="match status" value="1"/>
</dbReference>
<comment type="similarity">
    <text evidence="2">Belongs to the EccD/Snm4 family.</text>
</comment>
<comment type="subcellular location">
    <subcellularLocation>
        <location evidence="1">Cell membrane</location>
        <topology evidence="1">Multi-pass membrane protein</topology>
    </subcellularLocation>
</comment>
<evidence type="ECO:0000313" key="9">
    <source>
        <dbReference type="EMBL" id="MBO2444285.1"/>
    </source>
</evidence>
<feature type="transmembrane region" description="Helical" evidence="7">
    <location>
        <begin position="344"/>
        <end position="360"/>
    </location>
</feature>
<gene>
    <name evidence="9" type="primary">eccD</name>
    <name evidence="9" type="ORF">J4557_42875</name>
</gene>
<evidence type="ECO:0000256" key="4">
    <source>
        <dbReference type="ARBA" id="ARBA00022692"/>
    </source>
</evidence>
<evidence type="ECO:0000256" key="1">
    <source>
        <dbReference type="ARBA" id="ARBA00004651"/>
    </source>
</evidence>
<dbReference type="NCBIfam" id="TIGR03920">
    <property type="entry name" value="T7SS_EccD"/>
    <property type="match status" value="1"/>
</dbReference>
<reference evidence="9 10" key="1">
    <citation type="submission" date="2021-03" db="EMBL/GenBank/DDBJ databases">
        <authorList>
            <person name="Kanchanasin P."/>
            <person name="Saeng-In P."/>
            <person name="Phongsopitanun W."/>
            <person name="Yuki M."/>
            <person name="Kudo T."/>
            <person name="Ohkuma M."/>
            <person name="Tanasupawat S."/>
        </authorList>
    </citation>
    <scope>NUCLEOTIDE SEQUENCE [LARGE SCALE GENOMIC DNA]</scope>
    <source>
        <strain evidence="9 10">L46</strain>
    </source>
</reference>
<evidence type="ECO:0000256" key="7">
    <source>
        <dbReference type="SAM" id="Phobius"/>
    </source>
</evidence>
<keyword evidence="3" id="KW-1003">Cell membrane</keyword>
<evidence type="ECO:0000313" key="10">
    <source>
        <dbReference type="Proteomes" id="UP000666915"/>
    </source>
</evidence>
<feature type="transmembrane region" description="Helical" evidence="7">
    <location>
        <begin position="123"/>
        <end position="141"/>
    </location>
</feature>
<feature type="transmembrane region" description="Helical" evidence="7">
    <location>
        <begin position="438"/>
        <end position="458"/>
    </location>
</feature>
<organism evidence="9 10">
    <name type="scientific">Actinomadura nitritigenes</name>
    <dbReference type="NCBI Taxonomy" id="134602"/>
    <lineage>
        <taxon>Bacteria</taxon>
        <taxon>Bacillati</taxon>
        <taxon>Actinomycetota</taxon>
        <taxon>Actinomycetes</taxon>
        <taxon>Streptosporangiales</taxon>
        <taxon>Thermomonosporaceae</taxon>
        <taxon>Actinomadura</taxon>
    </lineage>
</organism>
<comment type="caution">
    <text evidence="9">The sequence shown here is derived from an EMBL/GenBank/DDBJ whole genome shotgun (WGS) entry which is preliminary data.</text>
</comment>
<feature type="transmembrane region" description="Helical" evidence="7">
    <location>
        <begin position="209"/>
        <end position="228"/>
    </location>
</feature>
<feature type="domain" description="EccD-like transmembrane" evidence="8">
    <location>
        <begin position="120"/>
        <end position="461"/>
    </location>
</feature>
<feature type="transmembrane region" description="Helical" evidence="7">
    <location>
        <begin position="179"/>
        <end position="197"/>
    </location>
</feature>
<dbReference type="InterPro" id="IPR024962">
    <property type="entry name" value="YukD-like"/>
</dbReference>
<keyword evidence="4 7" id="KW-0812">Transmembrane</keyword>
<evidence type="ECO:0000256" key="2">
    <source>
        <dbReference type="ARBA" id="ARBA00006162"/>
    </source>
</evidence>
<evidence type="ECO:0000256" key="6">
    <source>
        <dbReference type="ARBA" id="ARBA00023136"/>
    </source>
</evidence>
<keyword evidence="6 7" id="KW-0472">Membrane</keyword>
<dbReference type="InterPro" id="IPR044049">
    <property type="entry name" value="EccD_transm"/>
</dbReference>
<evidence type="ECO:0000256" key="5">
    <source>
        <dbReference type="ARBA" id="ARBA00022989"/>
    </source>
</evidence>
<dbReference type="EMBL" id="JAGEOK010000043">
    <property type="protein sequence ID" value="MBO2444285.1"/>
    <property type="molecule type" value="Genomic_DNA"/>
</dbReference>
<dbReference type="PIRSF" id="PIRSF017804">
    <property type="entry name" value="Secretion_EccD1"/>
    <property type="match status" value="1"/>
</dbReference>
<evidence type="ECO:0000256" key="3">
    <source>
        <dbReference type="ARBA" id="ARBA00022475"/>
    </source>
</evidence>
<dbReference type="RefSeq" id="WP_208272566.1">
    <property type="nucleotide sequence ID" value="NZ_BAAAGM010000028.1"/>
</dbReference>
<name>A0ABS3RDH7_9ACTN</name>
<feature type="transmembrane region" description="Helical" evidence="7">
    <location>
        <begin position="320"/>
        <end position="338"/>
    </location>
</feature>
<dbReference type="InterPro" id="IPR006707">
    <property type="entry name" value="T7SS_EccD"/>
</dbReference>
<sequence>MNTSTGADLCRVVVVAPHRRLDLSLPGDIPLSHMLPTLLQVAGGNLADAGLEHSGWVLQRLDEAPLDESRSLSSLGVRDGEILYFRPELSQFPEVAFDDVADVVATGVNEHADRWRPETTRRFGLLGGAAVLGLGAVGIALTGPPWGLLTAASAGVAVALLMAGIVLSRALGDSGAGAVFGYSALPYAFLGGLLAPARPVPLLHLGTPHLAAGFAAATLAAVVSAFAIHDGLPTFLGIAFVALLGLVSAALVQGVGLSPSGTAALDASLCLAVTALIPSLAFRLARLPLPPVPENAEELRSAQTFDGPTLLRRTREADRFATGLVSAVGLAGIGAQLSLLTTHGWLPVTMSLCLSLVLLLRARVFHGRSQRLWMLLSGLAGFAILALHQAATAGPAVTLLTVVVPAVLAVAVMTAMALRLPARKPSPFWGRAGDIADIMLIISLLPLAFGLLGLYSWLRGLAG</sequence>